<dbReference type="HOGENOM" id="CLU_009583_6_1_7"/>
<evidence type="ECO:0000313" key="3">
    <source>
        <dbReference type="EMBL" id="EIM65116.1"/>
    </source>
</evidence>
<keyword evidence="2" id="KW-1133">Transmembrane helix</keyword>
<keyword evidence="2" id="KW-0812">Transmembrane</keyword>
<dbReference type="STRING" id="879212.DespoDRAFT_03342"/>
<dbReference type="CDD" id="cd03801">
    <property type="entry name" value="GT4_PimA-like"/>
    <property type="match status" value="1"/>
</dbReference>
<name>I5B6K3_9BACT</name>
<organism evidence="3 4">
    <name type="scientific">Desulfobacter postgatei 2ac9</name>
    <dbReference type="NCBI Taxonomy" id="879212"/>
    <lineage>
        <taxon>Bacteria</taxon>
        <taxon>Pseudomonadati</taxon>
        <taxon>Thermodesulfobacteriota</taxon>
        <taxon>Desulfobacteria</taxon>
        <taxon>Desulfobacterales</taxon>
        <taxon>Desulfobacteraceae</taxon>
        <taxon>Desulfobacter</taxon>
    </lineage>
</organism>
<keyword evidence="4" id="KW-1185">Reference proteome</keyword>
<keyword evidence="1 3" id="KW-0808">Transferase</keyword>
<feature type="transmembrane region" description="Helical" evidence="2">
    <location>
        <begin position="64"/>
        <end position="81"/>
    </location>
</feature>
<proteinExistence type="predicted"/>
<dbReference type="GO" id="GO:0016757">
    <property type="term" value="F:glycosyltransferase activity"/>
    <property type="evidence" value="ECO:0007669"/>
    <property type="project" value="TreeGrafter"/>
</dbReference>
<sequence>MKKKIAYMNSGFFDTDITVIKELQKYYQVDWFVVNNELRYSNEFFRNYVCGTDIKLHLYKYKRLRDFKLIYIYLKIALLILKNNMEIIFTATYEPYWCFWATLLVKRNRLVMGVHDVLLHSDWKMPRLLKWGRGYLFFWLKHFVLYSQSQKKEFENKYKKDCHLVYMSSKNFGVPTVERPPIENKVRLLFWGNIQRYKGVDLLIDSVEELYHQGYKNFEVSIYGNFRTNLSIDEHYPELCKEKIKTISLYNLQFRYLLNEEIPDLLMSHHFFILPYRDATQSGPMMAAINYSLPIIAPDFGCFSEILEHGTNSILYNSKKEDGLTNSILRALEMNSKEYGQLLKKCDELKTIFSEENIGMNYKKCFDKIIYANSVHEGDVKMD</sequence>
<reference evidence="3 4" key="2">
    <citation type="submission" date="2012-02" db="EMBL/GenBank/DDBJ databases">
        <title>Improved High-Quality Draft sequence of Desulfobacter postgatei 2ac9.</title>
        <authorList>
            <consortium name="US DOE Joint Genome Institute"/>
            <person name="Lucas S."/>
            <person name="Han J."/>
            <person name="Lapidus A."/>
            <person name="Cheng J.-F."/>
            <person name="Goodwin L."/>
            <person name="Pitluck S."/>
            <person name="Peters L."/>
            <person name="Ovchinnikova G."/>
            <person name="Held B."/>
            <person name="Detter J.C."/>
            <person name="Han C."/>
            <person name="Tapia R."/>
            <person name="Land M."/>
            <person name="Hauser L."/>
            <person name="Kyrpides N."/>
            <person name="Ivanova N."/>
            <person name="Pagani I."/>
            <person name="Orellana R."/>
            <person name="Lovley D."/>
            <person name="Woyke T."/>
        </authorList>
    </citation>
    <scope>NUCLEOTIDE SEQUENCE [LARGE SCALE GENOMIC DNA]</scope>
    <source>
        <strain evidence="3 4">2ac9</strain>
    </source>
</reference>
<accession>I5B6K3</accession>
<dbReference type="Gene3D" id="3.40.50.2000">
    <property type="entry name" value="Glycogen Phosphorylase B"/>
    <property type="match status" value="1"/>
</dbReference>
<gene>
    <name evidence="3" type="ORF">DespoDRAFT_03342</name>
</gene>
<protein>
    <submittedName>
        <fullName evidence="3">Glycosyltransferase</fullName>
    </submittedName>
</protein>
<dbReference type="PANTHER" id="PTHR46401">
    <property type="entry name" value="GLYCOSYLTRANSFERASE WBBK-RELATED"/>
    <property type="match status" value="1"/>
</dbReference>
<dbReference type="SUPFAM" id="SSF53756">
    <property type="entry name" value="UDP-Glycosyltransferase/glycogen phosphorylase"/>
    <property type="match status" value="1"/>
</dbReference>
<dbReference type="RefSeq" id="WP_004074969.1">
    <property type="nucleotide sequence ID" value="NZ_CM001488.1"/>
</dbReference>
<dbReference type="AlphaFoldDB" id="I5B6K3"/>
<evidence type="ECO:0000313" key="4">
    <source>
        <dbReference type="Proteomes" id="UP000005778"/>
    </source>
</evidence>
<dbReference type="Pfam" id="PF13692">
    <property type="entry name" value="Glyco_trans_1_4"/>
    <property type="match status" value="1"/>
</dbReference>
<dbReference type="PANTHER" id="PTHR46401:SF2">
    <property type="entry name" value="GLYCOSYLTRANSFERASE WBBK-RELATED"/>
    <property type="match status" value="1"/>
</dbReference>
<evidence type="ECO:0000256" key="1">
    <source>
        <dbReference type="ARBA" id="ARBA00022679"/>
    </source>
</evidence>
<reference evidence="3 4" key="1">
    <citation type="submission" date="2011-09" db="EMBL/GenBank/DDBJ databases">
        <authorList>
            <consortium name="US DOE Joint Genome Institute (JGI-PGF)"/>
            <person name="Lucas S."/>
            <person name="Han J."/>
            <person name="Lapidus A."/>
            <person name="Cheng J.-F."/>
            <person name="Goodwin L."/>
            <person name="Pitluck S."/>
            <person name="Peters L."/>
            <person name="Land M.L."/>
            <person name="Hauser L."/>
            <person name="Orellana R."/>
            <person name="Lovley D."/>
            <person name="Woyke T.J."/>
        </authorList>
    </citation>
    <scope>NUCLEOTIDE SEQUENCE [LARGE SCALE GENOMIC DNA]</scope>
    <source>
        <strain evidence="3 4">2ac9</strain>
    </source>
</reference>
<keyword evidence="2" id="KW-0472">Membrane</keyword>
<dbReference type="GO" id="GO:0009103">
    <property type="term" value="P:lipopolysaccharide biosynthetic process"/>
    <property type="evidence" value="ECO:0007669"/>
    <property type="project" value="TreeGrafter"/>
</dbReference>
<dbReference type="EMBL" id="CM001488">
    <property type="protein sequence ID" value="EIM65116.1"/>
    <property type="molecule type" value="Genomic_DNA"/>
</dbReference>
<evidence type="ECO:0000256" key="2">
    <source>
        <dbReference type="SAM" id="Phobius"/>
    </source>
</evidence>
<dbReference type="OrthoDB" id="9790710at2"/>
<dbReference type="Proteomes" id="UP000005778">
    <property type="component" value="Chromosome"/>
</dbReference>
<dbReference type="eggNOG" id="COG0438">
    <property type="taxonomic scope" value="Bacteria"/>
</dbReference>